<protein>
    <submittedName>
        <fullName evidence="1">Uncharacterized protein</fullName>
    </submittedName>
</protein>
<dbReference type="AlphaFoldDB" id="A0A0G4HEY5"/>
<proteinExistence type="predicted"/>
<accession>A0A0G4HEY5</accession>
<feature type="non-terminal residue" evidence="1">
    <location>
        <position position="102"/>
    </location>
</feature>
<gene>
    <name evidence="1" type="ORF">Cvel_6593</name>
</gene>
<evidence type="ECO:0000313" key="1">
    <source>
        <dbReference type="EMBL" id="CEM42605.1"/>
    </source>
</evidence>
<name>A0A0G4HEY5_9ALVE</name>
<reference evidence="1" key="1">
    <citation type="submission" date="2014-11" db="EMBL/GenBank/DDBJ databases">
        <authorList>
            <person name="Otto D Thomas"/>
            <person name="Naeem Raeece"/>
        </authorList>
    </citation>
    <scope>NUCLEOTIDE SEQUENCE</scope>
</reference>
<dbReference type="EMBL" id="CDMZ01002493">
    <property type="protein sequence ID" value="CEM42605.1"/>
    <property type="molecule type" value="Genomic_DNA"/>
</dbReference>
<sequence>MKVVNVNNSLAVQGEELDQKRVMLDGLKTKKASNPSQLDRFIKETQKSFVQELARIEDDFHLQCGLHKTEQQRLQQQITTLKSDKTSVHQQVIAIQRRVEEV</sequence>
<organism evidence="1">
    <name type="scientific">Chromera velia CCMP2878</name>
    <dbReference type="NCBI Taxonomy" id="1169474"/>
    <lineage>
        <taxon>Eukaryota</taxon>
        <taxon>Sar</taxon>
        <taxon>Alveolata</taxon>
        <taxon>Colpodellida</taxon>
        <taxon>Chromeraceae</taxon>
        <taxon>Chromera</taxon>
    </lineage>
</organism>